<dbReference type="Gene3D" id="3.40.50.450">
    <property type="match status" value="1"/>
</dbReference>
<evidence type="ECO:0000313" key="17">
    <source>
        <dbReference type="EMBL" id="QFG03990.1"/>
    </source>
</evidence>
<reference evidence="17 18" key="1">
    <citation type="submission" date="2019-10" db="EMBL/GenBank/DDBJ databases">
        <title>Thermopilla bonchosmolovskayae gen. nov., sp. nov., a moderately thermophilic Chloroflexi bacterium from a Chukotka hot spring (Arctic, Russia), representing a novel classis Thermopillaia, which include previously uncultivated lineage OLB14.</title>
        <authorList>
            <person name="Kochetkova T.V."/>
            <person name="Zayulina K.S."/>
            <person name="Zhigarkov V.S."/>
            <person name="Minaev N.V."/>
            <person name="Novikov A."/>
            <person name="Toshchakov S.V."/>
            <person name="Elcheninov A.G."/>
            <person name="Kublanov I.V."/>
        </authorList>
    </citation>
    <scope>NUCLEOTIDE SEQUENCE [LARGE SCALE GENOMIC DNA]</scope>
    <source>
        <strain evidence="17 18">3753O</strain>
    </source>
</reference>
<dbReference type="NCBIfam" id="NF002872">
    <property type="entry name" value="PRK03202.1"/>
    <property type="match status" value="1"/>
</dbReference>
<evidence type="ECO:0000256" key="1">
    <source>
        <dbReference type="ARBA" id="ARBA00001946"/>
    </source>
</evidence>
<evidence type="ECO:0000256" key="6">
    <source>
        <dbReference type="ARBA" id="ARBA00022533"/>
    </source>
</evidence>
<comment type="cofactor">
    <cofactor evidence="1 15">
        <name>Mg(2+)</name>
        <dbReference type="ChEBI" id="CHEBI:18420"/>
    </cofactor>
</comment>
<evidence type="ECO:0000259" key="16">
    <source>
        <dbReference type="Pfam" id="PF00365"/>
    </source>
</evidence>
<protein>
    <recommendedName>
        <fullName evidence="15">ATP-dependent 6-phosphofructokinase</fullName>
        <shortName evidence="15">ATP-PFK</shortName>
        <shortName evidence="15">Phosphofructokinase</shortName>
        <ecNumber evidence="15">2.7.1.11</ecNumber>
    </recommendedName>
    <alternativeName>
        <fullName evidence="15">Phosphohexokinase</fullName>
    </alternativeName>
</protein>
<proteinExistence type="inferred from homology"/>
<keyword evidence="13 15" id="KW-0324">Glycolysis</keyword>
<feature type="binding site" evidence="15">
    <location>
        <position position="13"/>
    </location>
    <ligand>
        <name>ATP</name>
        <dbReference type="ChEBI" id="CHEBI:30616"/>
    </ligand>
</feature>
<comment type="activity regulation">
    <text evidence="15">Allosterically activated by ADP and other diphosphonucleosides, and allosterically inhibited by phosphoenolpyruvate.</text>
</comment>
<keyword evidence="7 15" id="KW-0808">Transferase</keyword>
<comment type="subcellular location">
    <subcellularLocation>
        <location evidence="3 15">Cytoplasm</location>
    </subcellularLocation>
</comment>
<keyword evidence="6 15" id="KW-0021">Allosteric enzyme</keyword>
<dbReference type="PRINTS" id="PR00476">
    <property type="entry name" value="PHFRCTKINASE"/>
</dbReference>
<evidence type="ECO:0000256" key="5">
    <source>
        <dbReference type="ARBA" id="ARBA00022490"/>
    </source>
</evidence>
<feature type="binding site" evidence="15">
    <location>
        <begin position="74"/>
        <end position="75"/>
    </location>
    <ligand>
        <name>ATP</name>
        <dbReference type="ChEBI" id="CHEBI:30616"/>
    </ligand>
</feature>
<dbReference type="Gene3D" id="3.40.50.460">
    <property type="entry name" value="Phosphofructokinase domain"/>
    <property type="match status" value="1"/>
</dbReference>
<feature type="active site" description="Proton acceptor" evidence="15">
    <location>
        <position position="130"/>
    </location>
</feature>
<comment type="function">
    <text evidence="2 15">Catalyzes the phosphorylation of D-fructose 6-phosphate to fructose 1,6-bisphosphate by ATP, the first committing step of glycolysis.</text>
</comment>
<feature type="binding site" evidence="15">
    <location>
        <begin position="23"/>
        <end position="27"/>
    </location>
    <ligand>
        <name>ADP</name>
        <dbReference type="ChEBI" id="CHEBI:456216"/>
        <note>allosteric activator; ligand shared between dimeric partners</note>
    </ligand>
</feature>
<evidence type="ECO:0000256" key="10">
    <source>
        <dbReference type="ARBA" id="ARBA00022777"/>
    </source>
</evidence>
<dbReference type="InterPro" id="IPR012003">
    <property type="entry name" value="ATP_PFK_prok-type"/>
</dbReference>
<dbReference type="InterPro" id="IPR022953">
    <property type="entry name" value="ATP_PFK"/>
</dbReference>
<evidence type="ECO:0000256" key="15">
    <source>
        <dbReference type="HAMAP-Rule" id="MF_00339"/>
    </source>
</evidence>
<organism evidence="17 18">
    <name type="scientific">Tepidiforma bonchosmolovskayae</name>
    <dbReference type="NCBI Taxonomy" id="2601677"/>
    <lineage>
        <taxon>Bacteria</taxon>
        <taxon>Bacillati</taxon>
        <taxon>Chloroflexota</taxon>
        <taxon>Tepidiformia</taxon>
        <taxon>Tepidiformales</taxon>
        <taxon>Tepidiformaceae</taxon>
        <taxon>Tepidiforma</taxon>
    </lineage>
</organism>
<feature type="binding site" evidence="15">
    <location>
        <position position="248"/>
    </location>
    <ligand>
        <name>substrate</name>
        <note>ligand shared between dimeric partners</note>
    </ligand>
</feature>
<keyword evidence="18" id="KW-1185">Reference proteome</keyword>
<dbReference type="Proteomes" id="UP000326331">
    <property type="component" value="Chromosome"/>
</dbReference>
<feature type="binding site" evidence="15">
    <location>
        <begin position="104"/>
        <end position="107"/>
    </location>
    <ligand>
        <name>ATP</name>
        <dbReference type="ChEBI" id="CHEBI:30616"/>
    </ligand>
</feature>
<dbReference type="GO" id="GO:0003872">
    <property type="term" value="F:6-phosphofructokinase activity"/>
    <property type="evidence" value="ECO:0007669"/>
    <property type="project" value="UniProtKB-EC"/>
</dbReference>
<comment type="catalytic activity">
    <reaction evidence="14 15">
        <text>beta-D-fructose 6-phosphate + ATP = beta-D-fructose 1,6-bisphosphate + ADP + H(+)</text>
        <dbReference type="Rhea" id="RHEA:16109"/>
        <dbReference type="ChEBI" id="CHEBI:15378"/>
        <dbReference type="ChEBI" id="CHEBI:30616"/>
        <dbReference type="ChEBI" id="CHEBI:32966"/>
        <dbReference type="ChEBI" id="CHEBI:57634"/>
        <dbReference type="ChEBI" id="CHEBI:456216"/>
        <dbReference type="EC" id="2.7.1.11"/>
    </reaction>
</comment>
<evidence type="ECO:0000256" key="4">
    <source>
        <dbReference type="ARBA" id="ARBA00004679"/>
    </source>
</evidence>
<feature type="binding site" description="in other chain" evidence="15">
    <location>
        <position position="214"/>
    </location>
    <ligand>
        <name>ADP</name>
        <dbReference type="ChEBI" id="CHEBI:456216"/>
        <note>allosteric activator; ligand shared between dimeric partners</note>
    </ligand>
</feature>
<sequence>MDMKRLGILTSGGDAPGMNAAIRAAVRTATRLGVQMVGYLDGYSGLVRGAFVELDDRAVGNIIQRGGTILGTSRCPEFLDSEVRAQAANQMKLDGIDGLIVIGGDGSFRGALALQDECGVAVAGLPGTIDNDVWGTEESIGFDTAVNTALLAIDQLRDTGESTGMMFFVEVMGRTSGAIALHTAVAGGAAGVVVPEAHAEIDLVIERIRETMAKGKRSHIIVVAEGDEAGGAFGVAPIIGKALDRPYRVVVLGHTQRGGRPTMRDRLVASEGGAMAVEALVAGRTGVMIGRQGGRSVEVNLRDVVKNGHPPVNTDLLRLAQQLSG</sequence>
<keyword evidence="9 15" id="KW-0547">Nucleotide-binding</keyword>
<keyword evidence="12 15" id="KW-0460">Magnesium</keyword>
<evidence type="ECO:0000313" key="18">
    <source>
        <dbReference type="Proteomes" id="UP000326331"/>
    </source>
</evidence>
<comment type="similarity">
    <text evidence="15">Belongs to the phosphofructokinase type A (PFKA) family. ATP-dependent PFK group I subfamily. Prokaryotic clade 'B1' sub-subfamily.</text>
</comment>
<dbReference type="InterPro" id="IPR035966">
    <property type="entry name" value="PKF_sf"/>
</dbReference>
<gene>
    <name evidence="15" type="primary">pfkA</name>
    <name evidence="17" type="ORF">Tbon_12085</name>
</gene>
<dbReference type="Pfam" id="PF00365">
    <property type="entry name" value="PFK"/>
    <property type="match status" value="1"/>
</dbReference>
<feature type="binding site" evidence="15">
    <location>
        <position position="105"/>
    </location>
    <ligand>
        <name>Mg(2+)</name>
        <dbReference type="ChEBI" id="CHEBI:18420"/>
        <note>catalytic</note>
    </ligand>
</feature>
<dbReference type="PANTHER" id="PTHR13697">
    <property type="entry name" value="PHOSPHOFRUCTOKINASE"/>
    <property type="match status" value="1"/>
</dbReference>
<keyword evidence="8 15" id="KW-0479">Metal-binding</keyword>
<evidence type="ECO:0000256" key="14">
    <source>
        <dbReference type="ARBA" id="ARBA00048070"/>
    </source>
</evidence>
<evidence type="ECO:0000256" key="2">
    <source>
        <dbReference type="ARBA" id="ARBA00002659"/>
    </source>
</evidence>
<accession>A0ABX6C4M1</accession>
<feature type="binding site" description="in other chain" evidence="15">
    <location>
        <position position="157"/>
    </location>
    <ligand>
        <name>ADP</name>
        <dbReference type="ChEBI" id="CHEBI:456216"/>
        <note>allosteric activator; ligand shared between dimeric partners</note>
    </ligand>
</feature>
<dbReference type="InterPro" id="IPR000023">
    <property type="entry name" value="Phosphofructokinase_dom"/>
</dbReference>
<dbReference type="EMBL" id="CP042829">
    <property type="protein sequence ID" value="QFG03990.1"/>
    <property type="molecule type" value="Genomic_DNA"/>
</dbReference>
<evidence type="ECO:0000256" key="8">
    <source>
        <dbReference type="ARBA" id="ARBA00022723"/>
    </source>
</evidence>
<dbReference type="InterPro" id="IPR012828">
    <property type="entry name" value="PFKA_ATP_prok"/>
</dbReference>
<dbReference type="SUPFAM" id="SSF53784">
    <property type="entry name" value="Phosphofructokinase"/>
    <property type="match status" value="1"/>
</dbReference>
<evidence type="ECO:0000256" key="13">
    <source>
        <dbReference type="ARBA" id="ARBA00023152"/>
    </source>
</evidence>
<feature type="domain" description="Phosphofructokinase" evidence="16">
    <location>
        <begin position="5"/>
        <end position="280"/>
    </location>
</feature>
<dbReference type="PIRSF" id="PIRSF000532">
    <property type="entry name" value="ATP_PFK_prok"/>
    <property type="match status" value="1"/>
</dbReference>
<dbReference type="InterPro" id="IPR015912">
    <property type="entry name" value="Phosphofructokinase_CS"/>
</dbReference>
<feature type="binding site" description="in other chain" evidence="15">
    <location>
        <position position="225"/>
    </location>
    <ligand>
        <name>substrate</name>
        <note>ligand shared between dimeric partners</note>
    </ligand>
</feature>
<feature type="binding site" description="in other chain" evidence="15">
    <location>
        <begin position="172"/>
        <end position="174"/>
    </location>
    <ligand>
        <name>substrate</name>
        <note>ligand shared between dimeric partners</note>
    </ligand>
</feature>
<comment type="subunit">
    <text evidence="15">Homotetramer.</text>
</comment>
<evidence type="ECO:0000256" key="7">
    <source>
        <dbReference type="ARBA" id="ARBA00022679"/>
    </source>
</evidence>
<dbReference type="PROSITE" id="PS00433">
    <property type="entry name" value="PHOSPHOFRUCTOKINASE"/>
    <property type="match status" value="1"/>
</dbReference>
<evidence type="ECO:0000256" key="9">
    <source>
        <dbReference type="ARBA" id="ARBA00022741"/>
    </source>
</evidence>
<comment type="pathway">
    <text evidence="4 15">Carbohydrate degradation; glycolysis; D-glyceraldehyde 3-phosphate and glycerone phosphate from D-glucose: step 3/4.</text>
</comment>
<feature type="binding site" description="in other chain" evidence="15">
    <location>
        <begin position="216"/>
        <end position="218"/>
    </location>
    <ligand>
        <name>ADP</name>
        <dbReference type="ChEBI" id="CHEBI:456216"/>
        <note>allosteric activator; ligand shared between dimeric partners</note>
    </ligand>
</feature>
<keyword evidence="5 15" id="KW-0963">Cytoplasm</keyword>
<dbReference type="EC" id="2.7.1.11" evidence="15"/>
<evidence type="ECO:0000256" key="3">
    <source>
        <dbReference type="ARBA" id="ARBA00004496"/>
    </source>
</evidence>
<keyword evidence="10 15" id="KW-0418">Kinase</keyword>
<feature type="binding site" description="in other chain" evidence="15">
    <location>
        <begin position="254"/>
        <end position="257"/>
    </location>
    <ligand>
        <name>substrate</name>
        <note>ligand shared between dimeric partners</note>
    </ligand>
</feature>
<evidence type="ECO:0000256" key="11">
    <source>
        <dbReference type="ARBA" id="ARBA00022840"/>
    </source>
</evidence>
<name>A0ABX6C4M1_9CHLR</name>
<comment type="caution">
    <text evidence="15">Lacks conserved residue(s) required for the propagation of feature annotation.</text>
</comment>
<dbReference type="PANTHER" id="PTHR13697:SF4">
    <property type="entry name" value="ATP-DEPENDENT 6-PHOSPHOFRUCTOKINASE"/>
    <property type="match status" value="1"/>
</dbReference>
<keyword evidence="11 15" id="KW-0067">ATP-binding</keyword>
<evidence type="ECO:0000256" key="12">
    <source>
        <dbReference type="ARBA" id="ARBA00022842"/>
    </source>
</evidence>
<dbReference type="HAMAP" id="MF_00339">
    <property type="entry name" value="Phosphofructokinase_I_B1"/>
    <property type="match status" value="1"/>
</dbReference>
<feature type="binding site" description="in other chain" evidence="15">
    <location>
        <begin position="128"/>
        <end position="130"/>
    </location>
    <ligand>
        <name>substrate</name>
        <note>ligand shared between dimeric partners</note>
    </ligand>
</feature>